<dbReference type="RefSeq" id="WP_213167017.1">
    <property type="nucleotide sequence ID" value="NZ_CP058559.1"/>
</dbReference>
<proteinExistence type="predicted"/>
<protein>
    <submittedName>
        <fullName evidence="1">Uncharacterized protein</fullName>
    </submittedName>
</protein>
<dbReference type="EMBL" id="CP058559">
    <property type="protein sequence ID" value="QNO13343.1"/>
    <property type="molecule type" value="Genomic_DNA"/>
</dbReference>
<gene>
    <name evidence="1" type="ORF">HYG86_00400</name>
</gene>
<keyword evidence="2" id="KW-1185">Reference proteome</keyword>
<reference evidence="1 2" key="1">
    <citation type="submission" date="2020-07" db="EMBL/GenBank/DDBJ databases">
        <title>Alkalicella. sp. LB2 genome.</title>
        <authorList>
            <person name="Postec A."/>
            <person name="Quemeneur M."/>
        </authorList>
    </citation>
    <scope>NUCLEOTIDE SEQUENCE [LARGE SCALE GENOMIC DNA]</scope>
    <source>
        <strain evidence="1 2">LB2</strain>
    </source>
</reference>
<dbReference type="KEGG" id="acae:HYG86_00400"/>
<evidence type="ECO:0000313" key="1">
    <source>
        <dbReference type="EMBL" id="QNO13343.1"/>
    </source>
</evidence>
<sequence>MMIKKKDRFETRSGKAYEIAGRWGKDFILSPIKESDDECLIYTPSEMEEFLETGHFKKVGGVK</sequence>
<evidence type="ECO:0000313" key="2">
    <source>
        <dbReference type="Proteomes" id="UP000516160"/>
    </source>
</evidence>
<name>A0A7G9W3T1_ALKCA</name>
<organism evidence="1 2">
    <name type="scientific">Alkalicella caledoniensis</name>
    <dbReference type="NCBI Taxonomy" id="2731377"/>
    <lineage>
        <taxon>Bacteria</taxon>
        <taxon>Bacillati</taxon>
        <taxon>Bacillota</taxon>
        <taxon>Clostridia</taxon>
        <taxon>Eubacteriales</taxon>
        <taxon>Proteinivoracaceae</taxon>
        <taxon>Alkalicella</taxon>
    </lineage>
</organism>
<accession>A0A7G9W3T1</accession>
<dbReference type="AlphaFoldDB" id="A0A7G9W3T1"/>
<dbReference type="Proteomes" id="UP000516160">
    <property type="component" value="Chromosome"/>
</dbReference>